<keyword evidence="1" id="KW-1133">Transmembrane helix</keyword>
<name>A0A1J1C4Y4_CALAY</name>
<sequence>MFYLLSGIVCLFLLQWQKSLFSIALGGFILLTGLHFLSIMEFRVLQKLINRAKHETENWIEGFPLYLVWLMYLAESKNNFTEKNLILSLFILFMAGFLQALFKLRRRMSILKWQNELTVTLTGMFLIINGLIAISGNVSFFLVIFEKILRIL</sequence>
<feature type="transmembrane region" description="Helical" evidence="1">
    <location>
        <begin position="86"/>
        <end position="104"/>
    </location>
</feature>
<feature type="transmembrane region" description="Helical" evidence="1">
    <location>
        <begin position="125"/>
        <end position="145"/>
    </location>
</feature>
<evidence type="ECO:0000313" key="3">
    <source>
        <dbReference type="Proteomes" id="UP000183868"/>
    </source>
</evidence>
<protein>
    <submittedName>
        <fullName evidence="2">Uncharacterized protein</fullName>
    </submittedName>
</protein>
<evidence type="ECO:0000313" key="2">
    <source>
        <dbReference type="EMBL" id="APF17476.1"/>
    </source>
</evidence>
<organism evidence="2 3">
    <name type="scientific">Caldithrix abyssi DSM 13497</name>
    <dbReference type="NCBI Taxonomy" id="880073"/>
    <lineage>
        <taxon>Bacteria</taxon>
        <taxon>Pseudomonadati</taxon>
        <taxon>Calditrichota</taxon>
        <taxon>Calditrichia</taxon>
        <taxon>Calditrichales</taxon>
        <taxon>Calditrichaceae</taxon>
        <taxon>Caldithrix</taxon>
    </lineage>
</organism>
<keyword evidence="1" id="KW-0472">Membrane</keyword>
<accession>A0A1J1C4Y4</accession>
<feature type="transmembrane region" description="Helical" evidence="1">
    <location>
        <begin position="20"/>
        <end position="37"/>
    </location>
</feature>
<proteinExistence type="predicted"/>
<dbReference type="EMBL" id="CP018099">
    <property type="protein sequence ID" value="APF17476.1"/>
    <property type="molecule type" value="Genomic_DNA"/>
</dbReference>
<gene>
    <name evidence="2" type="ORF">Cabys_725</name>
</gene>
<dbReference type="KEGG" id="caby:Cabys_725"/>
<evidence type="ECO:0000256" key="1">
    <source>
        <dbReference type="SAM" id="Phobius"/>
    </source>
</evidence>
<reference evidence="2 3" key="1">
    <citation type="submission" date="2016-11" db="EMBL/GenBank/DDBJ databases">
        <title>Genomic analysis of Caldithrix abyssi and proposal of a novel bacterial phylum Caldithrichaeota.</title>
        <authorList>
            <person name="Kublanov I."/>
            <person name="Sigalova O."/>
            <person name="Gavrilov S."/>
            <person name="Lebedinsky A."/>
            <person name="Ivanova N."/>
            <person name="Daum C."/>
            <person name="Reddy T."/>
            <person name="Klenk H.P."/>
            <person name="Goker M."/>
            <person name="Reva O."/>
            <person name="Miroshnichenko M."/>
            <person name="Kyprides N."/>
            <person name="Woyke T."/>
            <person name="Gelfand M."/>
        </authorList>
    </citation>
    <scope>NUCLEOTIDE SEQUENCE [LARGE SCALE GENOMIC DNA]</scope>
    <source>
        <strain evidence="2 3">LF13</strain>
    </source>
</reference>
<dbReference type="AlphaFoldDB" id="A0A1J1C4Y4"/>
<dbReference type="Proteomes" id="UP000183868">
    <property type="component" value="Chromosome"/>
</dbReference>
<keyword evidence="1" id="KW-0812">Transmembrane</keyword>